<keyword evidence="1" id="KW-0812">Transmembrane</keyword>
<dbReference type="AlphaFoldDB" id="A0A2V2LFF0"/>
<keyword evidence="3" id="KW-1185">Reference proteome</keyword>
<dbReference type="EMBL" id="QGKU01000060">
    <property type="protein sequence ID" value="PWR01149.1"/>
    <property type="molecule type" value="Genomic_DNA"/>
</dbReference>
<protein>
    <submittedName>
        <fullName evidence="2">Uncharacterized protein</fullName>
    </submittedName>
</protein>
<name>A0A2V2LFF0_9RHOB</name>
<keyword evidence="1" id="KW-1133">Transmembrane helix</keyword>
<accession>A0A2V2LFF0</accession>
<gene>
    <name evidence="2" type="ORF">DKT77_18500</name>
</gene>
<reference evidence="2 3" key="1">
    <citation type="submission" date="2018-05" db="EMBL/GenBank/DDBJ databases">
        <title>Rhodobacteraceae gen. nov., sp. nov. isolated from sea water.</title>
        <authorList>
            <person name="Ren Y."/>
        </authorList>
    </citation>
    <scope>NUCLEOTIDE SEQUENCE [LARGE SCALE GENOMIC DNA]</scope>
    <source>
        <strain evidence="2 3">TG-679</strain>
    </source>
</reference>
<sequence>MYQEQAQTQEPLRSGGITLMSFIAADVVLTVFLASALKSLGFGIVQAIAAAWLAGGFLTVAVVMTAALLAQAPAQRV</sequence>
<dbReference type="Proteomes" id="UP000245680">
    <property type="component" value="Unassembled WGS sequence"/>
</dbReference>
<dbReference type="RefSeq" id="WP_109813133.1">
    <property type="nucleotide sequence ID" value="NZ_QGKU01000060.1"/>
</dbReference>
<proteinExistence type="predicted"/>
<organism evidence="2 3">
    <name type="scientific">Meridianimarinicoccus roseus</name>
    <dbReference type="NCBI Taxonomy" id="2072018"/>
    <lineage>
        <taxon>Bacteria</taxon>
        <taxon>Pseudomonadati</taxon>
        <taxon>Pseudomonadota</taxon>
        <taxon>Alphaproteobacteria</taxon>
        <taxon>Rhodobacterales</taxon>
        <taxon>Paracoccaceae</taxon>
        <taxon>Meridianimarinicoccus</taxon>
    </lineage>
</organism>
<evidence type="ECO:0000313" key="3">
    <source>
        <dbReference type="Proteomes" id="UP000245680"/>
    </source>
</evidence>
<keyword evidence="1" id="KW-0472">Membrane</keyword>
<evidence type="ECO:0000256" key="1">
    <source>
        <dbReference type="SAM" id="Phobius"/>
    </source>
</evidence>
<feature type="transmembrane region" description="Helical" evidence="1">
    <location>
        <begin position="43"/>
        <end position="70"/>
    </location>
</feature>
<feature type="transmembrane region" description="Helical" evidence="1">
    <location>
        <begin position="12"/>
        <end position="37"/>
    </location>
</feature>
<comment type="caution">
    <text evidence="2">The sequence shown here is derived from an EMBL/GenBank/DDBJ whole genome shotgun (WGS) entry which is preliminary data.</text>
</comment>
<evidence type="ECO:0000313" key="2">
    <source>
        <dbReference type="EMBL" id="PWR01149.1"/>
    </source>
</evidence>